<protein>
    <submittedName>
        <fullName evidence="2">Uncharacterized protein</fullName>
    </submittedName>
</protein>
<sequence length="104" mass="11894">MVNEHATGGHRPPWTPATPESLLHYWLLEIKRLLRGRKLGIKRTGLEHQLSKWLSPDLLSFPIHTHIDFFERRISSLLIKNPNHDSPGLGNLSDSKTTTKLLLT</sequence>
<keyword evidence="3" id="KW-1185">Reference proteome</keyword>
<organism evidence="2 3">
    <name type="scientific">Eumeta variegata</name>
    <name type="common">Bagworm moth</name>
    <name type="synonym">Eumeta japonica</name>
    <dbReference type="NCBI Taxonomy" id="151549"/>
    <lineage>
        <taxon>Eukaryota</taxon>
        <taxon>Metazoa</taxon>
        <taxon>Ecdysozoa</taxon>
        <taxon>Arthropoda</taxon>
        <taxon>Hexapoda</taxon>
        <taxon>Insecta</taxon>
        <taxon>Pterygota</taxon>
        <taxon>Neoptera</taxon>
        <taxon>Endopterygota</taxon>
        <taxon>Lepidoptera</taxon>
        <taxon>Glossata</taxon>
        <taxon>Ditrysia</taxon>
        <taxon>Tineoidea</taxon>
        <taxon>Psychidae</taxon>
        <taxon>Oiketicinae</taxon>
        <taxon>Eumeta</taxon>
    </lineage>
</organism>
<feature type="compositionally biased region" description="Low complexity" evidence="1">
    <location>
        <begin position="92"/>
        <end position="104"/>
    </location>
</feature>
<dbReference type="AlphaFoldDB" id="A0A4C1U3A9"/>
<gene>
    <name evidence="2" type="ORF">EVAR_10577_1</name>
</gene>
<evidence type="ECO:0000313" key="2">
    <source>
        <dbReference type="EMBL" id="GBP20316.1"/>
    </source>
</evidence>
<comment type="caution">
    <text evidence="2">The sequence shown here is derived from an EMBL/GenBank/DDBJ whole genome shotgun (WGS) entry which is preliminary data.</text>
</comment>
<evidence type="ECO:0000313" key="3">
    <source>
        <dbReference type="Proteomes" id="UP000299102"/>
    </source>
</evidence>
<evidence type="ECO:0000256" key="1">
    <source>
        <dbReference type="SAM" id="MobiDB-lite"/>
    </source>
</evidence>
<proteinExistence type="predicted"/>
<dbReference type="Proteomes" id="UP000299102">
    <property type="component" value="Unassembled WGS sequence"/>
</dbReference>
<name>A0A4C1U3A9_EUMVA</name>
<reference evidence="2 3" key="1">
    <citation type="journal article" date="2019" name="Commun. Biol.">
        <title>The bagworm genome reveals a unique fibroin gene that provides high tensile strength.</title>
        <authorList>
            <person name="Kono N."/>
            <person name="Nakamura H."/>
            <person name="Ohtoshi R."/>
            <person name="Tomita M."/>
            <person name="Numata K."/>
            <person name="Arakawa K."/>
        </authorList>
    </citation>
    <scope>NUCLEOTIDE SEQUENCE [LARGE SCALE GENOMIC DNA]</scope>
</reference>
<feature type="region of interest" description="Disordered" evidence="1">
    <location>
        <begin position="82"/>
        <end position="104"/>
    </location>
</feature>
<dbReference type="EMBL" id="BGZK01000117">
    <property type="protein sequence ID" value="GBP20316.1"/>
    <property type="molecule type" value="Genomic_DNA"/>
</dbReference>
<accession>A0A4C1U3A9</accession>